<proteinExistence type="inferred from homology"/>
<evidence type="ECO:0000313" key="13">
    <source>
        <dbReference type="EMBL" id="WKN38397.1"/>
    </source>
</evidence>
<keyword evidence="8" id="KW-0784">Thiamine biosynthesis</keyword>
<evidence type="ECO:0000256" key="7">
    <source>
        <dbReference type="ARBA" id="ARBA00022898"/>
    </source>
</evidence>
<dbReference type="Gene3D" id="3.40.190.10">
    <property type="entry name" value="Periplasmic binding protein-like II"/>
    <property type="match status" value="2"/>
</dbReference>
<keyword evidence="6" id="KW-0479">Metal-binding</keyword>
<evidence type="ECO:0000256" key="9">
    <source>
        <dbReference type="ARBA" id="ARBA00023004"/>
    </source>
</evidence>
<dbReference type="GO" id="GO:0016740">
    <property type="term" value="F:transferase activity"/>
    <property type="evidence" value="ECO:0007669"/>
    <property type="project" value="UniProtKB-KW"/>
</dbReference>
<reference evidence="13" key="2">
    <citation type="journal article" date="2024" name="Antonie Van Leeuwenhoek">
        <title>Roseihalotalea indica gen. nov., sp. nov., a halophilic Bacteroidetes from mesopelagic Southwest Indian Ocean with higher carbohydrate metabolic potential.</title>
        <authorList>
            <person name="Chen B."/>
            <person name="Zhang M."/>
            <person name="Lin D."/>
            <person name="Ye J."/>
            <person name="Tang K."/>
        </authorList>
    </citation>
    <scope>NUCLEOTIDE SEQUENCE</scope>
    <source>
        <strain evidence="13">TK19036</strain>
    </source>
</reference>
<dbReference type="AlphaFoldDB" id="A0AA49JJ45"/>
<dbReference type="GO" id="GO:0009228">
    <property type="term" value="P:thiamine biosynthetic process"/>
    <property type="evidence" value="ECO:0007669"/>
    <property type="project" value="UniProtKB-KW"/>
</dbReference>
<keyword evidence="9" id="KW-0408">Iron</keyword>
<evidence type="ECO:0000256" key="6">
    <source>
        <dbReference type="ARBA" id="ARBA00022723"/>
    </source>
</evidence>
<evidence type="ECO:0000256" key="1">
    <source>
        <dbReference type="ARBA" id="ARBA00003469"/>
    </source>
</evidence>
<evidence type="ECO:0000259" key="12">
    <source>
        <dbReference type="Pfam" id="PF09084"/>
    </source>
</evidence>
<evidence type="ECO:0000256" key="8">
    <source>
        <dbReference type="ARBA" id="ARBA00022977"/>
    </source>
</evidence>
<evidence type="ECO:0000256" key="4">
    <source>
        <dbReference type="ARBA" id="ARBA00011738"/>
    </source>
</evidence>
<gene>
    <name evidence="13" type="ORF">K4G66_06745</name>
</gene>
<dbReference type="InterPro" id="IPR027939">
    <property type="entry name" value="NMT1/THI5"/>
</dbReference>
<dbReference type="PANTHER" id="PTHR31528">
    <property type="entry name" value="4-AMINO-5-HYDROXYMETHYL-2-METHYLPYRIMIDINE PHOSPHATE SYNTHASE THI11-RELATED"/>
    <property type="match status" value="1"/>
</dbReference>
<evidence type="ECO:0000256" key="10">
    <source>
        <dbReference type="ARBA" id="ARBA00033171"/>
    </source>
</evidence>
<dbReference type="Pfam" id="PF09084">
    <property type="entry name" value="NMT1"/>
    <property type="match status" value="1"/>
</dbReference>
<protein>
    <recommendedName>
        <fullName evidence="10">Thiamine pyrimidine synthase</fullName>
    </recommendedName>
</protein>
<keyword evidence="7" id="KW-0663">Pyridoxal phosphate</keyword>
<sequence>MKLKVALDWTPNVIHAGLYVAQIENYWKDSGLEVEYISVEIDNYQKKTTQRLAEGEVHVALGPSEHLLDYRLLKENTASLKAIATVMQYETSAFVTLPDSGITHPAQLDGKTYGGYRTQLERELLTSLIQQDGGKGDISLVTPPRLDVFDAFLQKQFEVCWVFMPWEGVIAEQQGHELNAFHLHDYQIPYGYSPILMAQEEVLKKEKEAFQAFLAAASKGYQQAAERPEATAKLLVDHVDHPNFQDLAFITRAMQVIAPSFLNEQKHWGMMQAERWDAYVQWLGKHHLLKRHNNTHLQAEQLDVTPLFTNELLE</sequence>
<dbReference type="SUPFAM" id="SSF53850">
    <property type="entry name" value="Periplasmic binding protein-like II"/>
    <property type="match status" value="1"/>
</dbReference>
<accession>A0AA49JJ45</accession>
<reference evidence="13" key="1">
    <citation type="journal article" date="2023" name="Comput. Struct. Biotechnol. J.">
        <title>Discovery of a novel marine Bacteroidetes with a rich repertoire of carbohydrate-active enzymes.</title>
        <authorList>
            <person name="Chen B."/>
            <person name="Liu G."/>
            <person name="Chen Q."/>
            <person name="Wang H."/>
            <person name="Liu L."/>
            <person name="Tang K."/>
        </authorList>
    </citation>
    <scope>NUCLEOTIDE SEQUENCE</scope>
    <source>
        <strain evidence="13">TK19036</strain>
    </source>
</reference>
<comment type="function">
    <text evidence="1">Responsible for the formation of the pyrimidine heterocycle in the thiamine biosynthesis pathway. Catalyzes the formation of hydroxymethylpyrimidine phosphate (HMP-P) from histidine and pyridoxal phosphate (PLP). The protein uses PLP and the active site histidine to form HMP-P, generating an inactive enzyme. The enzyme can only undergo a single turnover, which suggests it is a suicide enzyme.</text>
</comment>
<dbReference type="GO" id="GO:0046872">
    <property type="term" value="F:metal ion binding"/>
    <property type="evidence" value="ECO:0007669"/>
    <property type="project" value="UniProtKB-KW"/>
</dbReference>
<dbReference type="InterPro" id="IPR015168">
    <property type="entry name" value="SsuA/THI5"/>
</dbReference>
<evidence type="ECO:0000256" key="5">
    <source>
        <dbReference type="ARBA" id="ARBA00022679"/>
    </source>
</evidence>
<evidence type="ECO:0000256" key="3">
    <source>
        <dbReference type="ARBA" id="ARBA00009406"/>
    </source>
</evidence>
<comment type="similarity">
    <text evidence="3">Belongs to the NMT1/THI5 family.</text>
</comment>
<organism evidence="13">
    <name type="scientific">Roseihalotalea indica</name>
    <dbReference type="NCBI Taxonomy" id="2867963"/>
    <lineage>
        <taxon>Bacteria</taxon>
        <taxon>Pseudomonadati</taxon>
        <taxon>Bacteroidota</taxon>
        <taxon>Cytophagia</taxon>
        <taxon>Cytophagales</taxon>
        <taxon>Catalimonadaceae</taxon>
        <taxon>Roseihalotalea</taxon>
    </lineage>
</organism>
<comment type="pathway">
    <text evidence="2">Cofactor biosynthesis; thiamine diphosphate biosynthesis.</text>
</comment>
<evidence type="ECO:0000256" key="2">
    <source>
        <dbReference type="ARBA" id="ARBA00004948"/>
    </source>
</evidence>
<name>A0AA49JJ45_9BACT</name>
<dbReference type="EMBL" id="CP120682">
    <property type="protein sequence ID" value="WKN38397.1"/>
    <property type="molecule type" value="Genomic_DNA"/>
</dbReference>
<keyword evidence="5" id="KW-0808">Transferase</keyword>
<feature type="domain" description="SsuA/THI5-like" evidence="12">
    <location>
        <begin position="14"/>
        <end position="230"/>
    </location>
</feature>
<comment type="catalytic activity">
    <reaction evidence="11">
        <text>N(6)-(pyridoxal phosphate)-L-lysyl-[4-amino-5-hydroxymethyl-2-methylpyrimidine phosphate synthase] + L-histidyl-[4-amino-5-hydroxymethyl-2-methylpyrimidine phosphate synthase] + 2 Fe(3+) + 4 H2O = L-lysyl-[4-amino-5-hydroxymethyl-2-methylpyrimidine phosphate synthase] + (2S)-2-amino-5-hydroxy-4-oxopentanoyl-[4-amino-5-hydroxymethyl-2-methylpyrimidine phosphate synthase] + 4-amino-2-methyl-5-(phosphooxymethyl)pyrimidine + 3-oxopropanoate + 2 Fe(2+) + 2 H(+)</text>
        <dbReference type="Rhea" id="RHEA:65756"/>
        <dbReference type="Rhea" id="RHEA-COMP:16892"/>
        <dbReference type="Rhea" id="RHEA-COMP:16893"/>
        <dbReference type="Rhea" id="RHEA-COMP:16894"/>
        <dbReference type="Rhea" id="RHEA-COMP:16895"/>
        <dbReference type="ChEBI" id="CHEBI:15377"/>
        <dbReference type="ChEBI" id="CHEBI:15378"/>
        <dbReference type="ChEBI" id="CHEBI:29033"/>
        <dbReference type="ChEBI" id="CHEBI:29034"/>
        <dbReference type="ChEBI" id="CHEBI:29969"/>
        <dbReference type="ChEBI" id="CHEBI:29979"/>
        <dbReference type="ChEBI" id="CHEBI:33190"/>
        <dbReference type="ChEBI" id="CHEBI:58354"/>
        <dbReference type="ChEBI" id="CHEBI:143915"/>
        <dbReference type="ChEBI" id="CHEBI:157692"/>
    </reaction>
    <physiologicalReaction direction="left-to-right" evidence="11">
        <dbReference type="Rhea" id="RHEA:65757"/>
    </physiologicalReaction>
</comment>
<comment type="subunit">
    <text evidence="4">Homodimer.</text>
</comment>
<evidence type="ECO:0000256" key="11">
    <source>
        <dbReference type="ARBA" id="ARBA00048179"/>
    </source>
</evidence>
<dbReference type="PANTHER" id="PTHR31528:SF1">
    <property type="entry name" value="4-AMINO-5-HYDROXYMETHYL-2-METHYLPYRIMIDINE PHOSPHATE SYNTHASE THI11-RELATED"/>
    <property type="match status" value="1"/>
</dbReference>